<keyword evidence="2" id="KW-1185">Reference proteome</keyword>
<proteinExistence type="predicted"/>
<organism evidence="1 2">
    <name type="scientific">Schleiferilactobacillus perolens DSM 12744</name>
    <dbReference type="NCBI Taxonomy" id="1423792"/>
    <lineage>
        <taxon>Bacteria</taxon>
        <taxon>Bacillati</taxon>
        <taxon>Bacillota</taxon>
        <taxon>Bacilli</taxon>
        <taxon>Lactobacillales</taxon>
        <taxon>Lactobacillaceae</taxon>
        <taxon>Schleiferilactobacillus</taxon>
    </lineage>
</organism>
<accession>A0A0R1N115</accession>
<evidence type="ECO:0000313" key="1">
    <source>
        <dbReference type="EMBL" id="KRL11066.1"/>
    </source>
</evidence>
<sequence>MVASASIVATTTAPVAENKPSGNGFAINLWILGYWIWNGITTQPGDANFVQGSSGQIIKLTSTYKPKPWIGSNDNDVTGVQTRIYRNGGWSNLNEAKVDISKTTPSANISVDLGTALPSGTYYLQFAVKYSNNTTAYSQMIRVTIVPEPVSATDMDPKPDRPTLFWGESTGIHANLIPGESTANVTWTQPNNQYGSLAVTTGSSTQFQSTQDNNNSIVPLMKNPSGLKVVVPVTATNHDGSQVHKDASVTVGGLLPTEAIRGHSFSYTPESYQDIVFPEGSTQSYQWTVYDANYNKISSTSGMVLNEKEFSWGNVKQPPVRDHYYLQLDIKVKTSAGDAVWRSNYAPLKVNDPQVRLIAVPNLRFAKFVNGAAVAPTVRDFLQPTGLTLSYFPLAGQTGKNTFDGNNSGFLAVQTQGPKWSLSVSASTFVHETNVALATTPTLTLGLPSSNVSVPANGTPVVLFTNQTGDLTYTFYNNTRLQIPKTGSILAGRYQSQLTWTLTQAP</sequence>
<gene>
    <name evidence="1" type="ORF">FD09_GL000791</name>
</gene>
<evidence type="ECO:0000313" key="2">
    <source>
        <dbReference type="Proteomes" id="UP000051330"/>
    </source>
</evidence>
<dbReference type="PATRIC" id="fig|1423792.3.peg.807"/>
<comment type="caution">
    <text evidence="1">The sequence shown here is derived from an EMBL/GenBank/DDBJ whole genome shotgun (WGS) entry which is preliminary data.</text>
</comment>
<dbReference type="EMBL" id="AZEC01000013">
    <property type="protein sequence ID" value="KRL11066.1"/>
    <property type="molecule type" value="Genomic_DNA"/>
</dbReference>
<reference evidence="1 2" key="1">
    <citation type="journal article" date="2015" name="Genome Announc.">
        <title>Expanding the biotechnology potential of lactobacilli through comparative genomics of 213 strains and associated genera.</title>
        <authorList>
            <person name="Sun Z."/>
            <person name="Harris H.M."/>
            <person name="McCann A."/>
            <person name="Guo C."/>
            <person name="Argimon S."/>
            <person name="Zhang W."/>
            <person name="Yang X."/>
            <person name="Jeffery I.B."/>
            <person name="Cooney J.C."/>
            <person name="Kagawa T.F."/>
            <person name="Liu W."/>
            <person name="Song Y."/>
            <person name="Salvetti E."/>
            <person name="Wrobel A."/>
            <person name="Rasinkangas P."/>
            <person name="Parkhill J."/>
            <person name="Rea M.C."/>
            <person name="O'Sullivan O."/>
            <person name="Ritari J."/>
            <person name="Douillard F.P."/>
            <person name="Paul Ross R."/>
            <person name="Yang R."/>
            <person name="Briner A.E."/>
            <person name="Felis G.E."/>
            <person name="de Vos W.M."/>
            <person name="Barrangou R."/>
            <person name="Klaenhammer T.R."/>
            <person name="Caufield P.W."/>
            <person name="Cui Y."/>
            <person name="Zhang H."/>
            <person name="O'Toole P.W."/>
        </authorList>
    </citation>
    <scope>NUCLEOTIDE SEQUENCE [LARGE SCALE GENOMIC DNA]</scope>
    <source>
        <strain evidence="1 2">DSM 12744</strain>
    </source>
</reference>
<dbReference type="STRING" id="1423792.FD09_GL000791"/>
<dbReference type="AlphaFoldDB" id="A0A0R1N115"/>
<dbReference type="Proteomes" id="UP000051330">
    <property type="component" value="Unassembled WGS sequence"/>
</dbReference>
<protein>
    <submittedName>
        <fullName evidence="1">Protein translocase subunit seca 2</fullName>
    </submittedName>
</protein>
<name>A0A0R1N115_9LACO</name>